<feature type="region of interest" description="Disordered" evidence="12">
    <location>
        <begin position="25"/>
        <end position="203"/>
    </location>
</feature>
<dbReference type="PRINTS" id="PR01084">
    <property type="entry name" value="NAHEXCHNGR"/>
</dbReference>
<name>A0AAJ7THC7_PETMA</name>
<dbReference type="AlphaFoldDB" id="A0AAJ7THC7"/>
<protein>
    <recommendedName>
        <fullName evidence="11">Sodium/hydrogen exchanger</fullName>
    </recommendedName>
</protein>
<keyword evidence="5 13" id="KW-1133">Transmembrane helix</keyword>
<feature type="transmembrane region" description="Helical" evidence="13">
    <location>
        <begin position="416"/>
        <end position="438"/>
    </location>
</feature>
<dbReference type="PANTHER" id="PTHR10110:SF191">
    <property type="entry name" value="SODIUM_HYDROGEN EXCHANGER 8"/>
    <property type="match status" value="1"/>
</dbReference>
<evidence type="ECO:0000256" key="3">
    <source>
        <dbReference type="ARBA" id="ARBA00022449"/>
    </source>
</evidence>
<evidence type="ECO:0000256" key="10">
    <source>
        <dbReference type="ARBA" id="ARBA00023201"/>
    </source>
</evidence>
<keyword evidence="14" id="KW-0732">Signal</keyword>
<keyword evidence="16" id="KW-1185">Reference proteome</keyword>
<dbReference type="InterPro" id="IPR004709">
    <property type="entry name" value="NaH_exchanger"/>
</dbReference>
<keyword evidence="9 13" id="KW-0472">Membrane</keyword>
<feature type="compositionally biased region" description="Basic and acidic residues" evidence="12">
    <location>
        <begin position="69"/>
        <end position="81"/>
    </location>
</feature>
<dbReference type="CTD" id="23315"/>
<keyword evidence="10 11" id="KW-0739">Sodium transport</keyword>
<feature type="transmembrane region" description="Helical" evidence="13">
    <location>
        <begin position="238"/>
        <end position="256"/>
    </location>
</feature>
<dbReference type="Gene3D" id="6.10.140.1330">
    <property type="match status" value="1"/>
</dbReference>
<dbReference type="PANTHER" id="PTHR10110">
    <property type="entry name" value="SODIUM/HYDROGEN EXCHANGER"/>
    <property type="match status" value="1"/>
</dbReference>
<proteinExistence type="inferred from homology"/>
<evidence type="ECO:0000256" key="9">
    <source>
        <dbReference type="ARBA" id="ARBA00023136"/>
    </source>
</evidence>
<feature type="transmembrane region" description="Helical" evidence="13">
    <location>
        <begin position="531"/>
        <end position="558"/>
    </location>
</feature>
<keyword evidence="2 11" id="KW-0813">Transport</keyword>
<evidence type="ECO:0000259" key="15">
    <source>
        <dbReference type="Pfam" id="PF00999"/>
    </source>
</evidence>
<feature type="transmembrane region" description="Helical" evidence="13">
    <location>
        <begin position="468"/>
        <end position="486"/>
    </location>
</feature>
<dbReference type="NCBIfam" id="TIGR00840">
    <property type="entry name" value="b_cpa1"/>
    <property type="match status" value="1"/>
</dbReference>
<evidence type="ECO:0000256" key="14">
    <source>
        <dbReference type="SAM" id="SignalP"/>
    </source>
</evidence>
<feature type="transmembrane region" description="Helical" evidence="13">
    <location>
        <begin position="506"/>
        <end position="525"/>
    </location>
</feature>
<comment type="similarity">
    <text evidence="11">Belongs to the monovalent cation:proton antiporter 1 (CPA1) transporter (TC 2.A.36) family.</text>
</comment>
<dbReference type="GO" id="GO:0000139">
    <property type="term" value="C:Golgi membrane"/>
    <property type="evidence" value="ECO:0007669"/>
    <property type="project" value="UniProtKB-SubCell"/>
</dbReference>
<evidence type="ECO:0000256" key="13">
    <source>
        <dbReference type="SAM" id="Phobius"/>
    </source>
</evidence>
<evidence type="ECO:0000256" key="7">
    <source>
        <dbReference type="ARBA" id="ARBA00023053"/>
    </source>
</evidence>
<feature type="transmembrane region" description="Helical" evidence="13">
    <location>
        <begin position="306"/>
        <end position="329"/>
    </location>
</feature>
<feature type="signal peptide" evidence="14">
    <location>
        <begin position="1"/>
        <end position="22"/>
    </location>
</feature>
<feature type="transmembrane region" description="Helical" evidence="13">
    <location>
        <begin position="599"/>
        <end position="618"/>
    </location>
</feature>
<accession>A0AAJ7THC7</accession>
<keyword evidence="6" id="KW-0333">Golgi apparatus</keyword>
<evidence type="ECO:0000256" key="8">
    <source>
        <dbReference type="ARBA" id="ARBA00023065"/>
    </source>
</evidence>
<feature type="compositionally biased region" description="Pro residues" evidence="12">
    <location>
        <begin position="183"/>
        <end position="194"/>
    </location>
</feature>
<feature type="compositionally biased region" description="Basic and acidic residues" evidence="12">
    <location>
        <begin position="156"/>
        <end position="174"/>
    </location>
</feature>
<dbReference type="RefSeq" id="XP_032816587.1">
    <property type="nucleotide sequence ID" value="XM_032960696.1"/>
</dbReference>
<evidence type="ECO:0000256" key="2">
    <source>
        <dbReference type="ARBA" id="ARBA00022448"/>
    </source>
</evidence>
<sequence>MPRVARTTRWVAVAALVALALGASQGPAGRDADGGAGDEVQATARAGSVAADDEGGGVEPQPQQQLSRSDLRRVEVGKEDDVAPAGSAEVKGGKGSEAKVGAQGHLVRPDLGAVELDSGGDELKPPPPPLTDVEHGDRQVAGGARGSEEGEDKEEIELQRERFVNETEANRNRTVEPPSTTTQPPPAPTPPKPILPVQTGEQAQREEQSSGMTIFFILLVLALCIVLVRLLIKFKLHFLPESVAVVFLGIVVGAFIRIVEKYKLANWKEEEMFRPNMFFLILLPPIIFESGYSLHKGNFFQNIGSIAVFAVFGTALSAAAVGGGIYILGQADVIYKLTMMDSFAFGSMISAVDPVATIAIFNALSIDPVLNMLVFGESILNDAVAIVLTNTAEGLTSPDKSDVSGSHAFLQAFTNFLQMFFGSAALGILLALISALLLKHIDLRMTPSLEFGMMIIFAYLPYGLCEGLKLSGIMAILFTGIVMSHYTHHNLSPITQINMQQTLRTVAFLCETCMFAYLGLAIFSFPHKFEISFVIWCIVLILVGRAINIYPLSFLLNFFRDHKITPKMQFIMWFSGLRGAIPYALSLHLQLEPLEKRQLIGTTTIVIVLFTILLLGGATMPLVKYMDIDEASARTKRPRKDISLSKTEKMGNTVETEHLSELTEEEYEATYVKPNLKGFLWLDAKYLIPFFTRRITKEDLRNGRIQMRSLTNKWYAEVRQGPSGSEDEEHELL</sequence>
<evidence type="ECO:0000313" key="16">
    <source>
        <dbReference type="Proteomes" id="UP001318040"/>
    </source>
</evidence>
<evidence type="ECO:0000256" key="1">
    <source>
        <dbReference type="ARBA" id="ARBA00004653"/>
    </source>
</evidence>
<evidence type="ECO:0000313" key="17">
    <source>
        <dbReference type="RefSeq" id="XP_032816587.1"/>
    </source>
</evidence>
<feature type="domain" description="Cation/H+ exchanger transmembrane" evidence="15">
    <location>
        <begin position="225"/>
        <end position="624"/>
    </location>
</feature>
<organism evidence="16 17">
    <name type="scientific">Petromyzon marinus</name>
    <name type="common">Sea lamprey</name>
    <dbReference type="NCBI Taxonomy" id="7757"/>
    <lineage>
        <taxon>Eukaryota</taxon>
        <taxon>Metazoa</taxon>
        <taxon>Chordata</taxon>
        <taxon>Craniata</taxon>
        <taxon>Vertebrata</taxon>
        <taxon>Cyclostomata</taxon>
        <taxon>Hyperoartia</taxon>
        <taxon>Petromyzontiformes</taxon>
        <taxon>Petromyzontidae</taxon>
        <taxon>Petromyzon</taxon>
    </lineage>
</organism>
<dbReference type="Pfam" id="PF00999">
    <property type="entry name" value="Na_H_Exchanger"/>
    <property type="match status" value="1"/>
</dbReference>
<feature type="chain" id="PRO_5042594513" description="Sodium/hydrogen exchanger" evidence="14">
    <location>
        <begin position="23"/>
        <end position="733"/>
    </location>
</feature>
<dbReference type="GO" id="GO:0015386">
    <property type="term" value="F:potassium:proton antiporter activity"/>
    <property type="evidence" value="ECO:0007669"/>
    <property type="project" value="TreeGrafter"/>
</dbReference>
<keyword evidence="8 11" id="KW-0406">Ion transport</keyword>
<dbReference type="GO" id="GO:0051453">
    <property type="term" value="P:regulation of intracellular pH"/>
    <property type="evidence" value="ECO:0007669"/>
    <property type="project" value="TreeGrafter"/>
</dbReference>
<keyword evidence="3 11" id="KW-0050">Antiport</keyword>
<dbReference type="KEGG" id="pmrn:116945966"/>
<evidence type="ECO:0000256" key="4">
    <source>
        <dbReference type="ARBA" id="ARBA00022692"/>
    </source>
</evidence>
<dbReference type="Proteomes" id="UP001318040">
    <property type="component" value="Chromosome 25"/>
</dbReference>
<dbReference type="GO" id="GO:0015385">
    <property type="term" value="F:sodium:proton antiporter activity"/>
    <property type="evidence" value="ECO:0007669"/>
    <property type="project" value="InterPro"/>
</dbReference>
<evidence type="ECO:0000256" key="12">
    <source>
        <dbReference type="SAM" id="MobiDB-lite"/>
    </source>
</evidence>
<gene>
    <name evidence="17" type="primary">SLC9A8</name>
</gene>
<comment type="subcellular location">
    <subcellularLocation>
        <location evidence="1">Golgi apparatus membrane</location>
        <topology evidence="1">Multi-pass membrane protein</topology>
    </subcellularLocation>
</comment>
<feature type="transmembrane region" description="Helical" evidence="13">
    <location>
        <begin position="276"/>
        <end position="294"/>
    </location>
</feature>
<evidence type="ECO:0000256" key="6">
    <source>
        <dbReference type="ARBA" id="ARBA00023034"/>
    </source>
</evidence>
<evidence type="ECO:0000256" key="11">
    <source>
        <dbReference type="RuleBase" id="RU003722"/>
    </source>
</evidence>
<feature type="transmembrane region" description="Helical" evidence="13">
    <location>
        <begin position="212"/>
        <end position="231"/>
    </location>
</feature>
<reference evidence="17" key="1">
    <citation type="submission" date="2025-08" db="UniProtKB">
        <authorList>
            <consortium name="RefSeq"/>
        </authorList>
    </citation>
    <scope>IDENTIFICATION</scope>
    <source>
        <tissue evidence="17">Sperm</tissue>
    </source>
</reference>
<evidence type="ECO:0000256" key="5">
    <source>
        <dbReference type="ARBA" id="ARBA00022989"/>
    </source>
</evidence>
<keyword evidence="7" id="KW-0915">Sodium</keyword>
<dbReference type="InterPro" id="IPR018422">
    <property type="entry name" value="Cation/H_exchanger_CPA1"/>
</dbReference>
<dbReference type="InterPro" id="IPR006153">
    <property type="entry name" value="Cation/H_exchanger_TM"/>
</dbReference>
<keyword evidence="4 11" id="KW-0812">Transmembrane</keyword>
<feature type="transmembrane region" description="Helical" evidence="13">
    <location>
        <begin position="570"/>
        <end position="587"/>
    </location>
</feature>
<dbReference type="GeneID" id="116945966"/>